<evidence type="ECO:0000313" key="3">
    <source>
        <dbReference type="Proteomes" id="UP000887116"/>
    </source>
</evidence>
<reference evidence="2" key="1">
    <citation type="submission" date="2020-07" db="EMBL/GenBank/DDBJ databases">
        <title>Multicomponent nature underlies the extraordinary mechanical properties of spider dragline silk.</title>
        <authorList>
            <person name="Kono N."/>
            <person name="Nakamura H."/>
            <person name="Mori M."/>
            <person name="Yoshida Y."/>
            <person name="Ohtoshi R."/>
            <person name="Malay A.D."/>
            <person name="Moran D.A.P."/>
            <person name="Tomita M."/>
            <person name="Numata K."/>
            <person name="Arakawa K."/>
        </authorList>
    </citation>
    <scope>NUCLEOTIDE SEQUENCE</scope>
</reference>
<proteinExistence type="predicted"/>
<feature type="transmembrane region" description="Helical" evidence="1">
    <location>
        <begin position="164"/>
        <end position="182"/>
    </location>
</feature>
<evidence type="ECO:0000313" key="2">
    <source>
        <dbReference type="EMBL" id="GFR24659.1"/>
    </source>
</evidence>
<feature type="transmembrane region" description="Helical" evidence="1">
    <location>
        <begin position="99"/>
        <end position="117"/>
    </location>
</feature>
<comment type="caution">
    <text evidence="2">The sequence shown here is derived from an EMBL/GenBank/DDBJ whole genome shotgun (WGS) entry which is preliminary data.</text>
</comment>
<dbReference type="OrthoDB" id="6427007at2759"/>
<protein>
    <submittedName>
        <fullName evidence="2">Uncharacterized protein</fullName>
    </submittedName>
</protein>
<feature type="transmembrane region" description="Helical" evidence="1">
    <location>
        <begin position="194"/>
        <end position="223"/>
    </location>
</feature>
<accession>A0A8X6HJB1</accession>
<gene>
    <name evidence="2" type="primary">NCL1_21327</name>
    <name evidence="2" type="ORF">TNCT_275001</name>
</gene>
<keyword evidence="1" id="KW-0472">Membrane</keyword>
<sequence length="259" mass="30617">MKEMLSHWFRLCSEGLEKWMAIDKSEIEKWENPPVFTAAEMEPRLYRILVYSKCYALILLISCLMDTRLFKYINWYCITSLASAGGLILIFSPLLMWRVIPIVFFTIGLLFLAFITYNRYHYGVFYIYCIICCMEVPSFEFLLDIYVIVCFVVETVYSIYMKKALETFVPLIVLSECVIWFLPMDILYRVLINFFWLVIHSTFYSIIIPVLTLYFFMVAYILVMRNLGEDADVVYKIVHASLLENIEKYIFNASLVARP</sequence>
<keyword evidence="1" id="KW-1133">Transmembrane helix</keyword>
<keyword evidence="3" id="KW-1185">Reference proteome</keyword>
<name>A0A8X6HJB1_TRICU</name>
<evidence type="ECO:0000256" key="1">
    <source>
        <dbReference type="SAM" id="Phobius"/>
    </source>
</evidence>
<feature type="transmembrane region" description="Helical" evidence="1">
    <location>
        <begin position="73"/>
        <end position="92"/>
    </location>
</feature>
<dbReference type="Proteomes" id="UP000887116">
    <property type="component" value="Unassembled WGS sequence"/>
</dbReference>
<dbReference type="EMBL" id="BMAO01038398">
    <property type="protein sequence ID" value="GFR24659.1"/>
    <property type="molecule type" value="Genomic_DNA"/>
</dbReference>
<dbReference type="AlphaFoldDB" id="A0A8X6HJB1"/>
<feature type="transmembrane region" description="Helical" evidence="1">
    <location>
        <begin position="123"/>
        <end position="152"/>
    </location>
</feature>
<keyword evidence="1" id="KW-0812">Transmembrane</keyword>
<organism evidence="2 3">
    <name type="scientific">Trichonephila clavata</name>
    <name type="common">Joro spider</name>
    <name type="synonym">Nephila clavata</name>
    <dbReference type="NCBI Taxonomy" id="2740835"/>
    <lineage>
        <taxon>Eukaryota</taxon>
        <taxon>Metazoa</taxon>
        <taxon>Ecdysozoa</taxon>
        <taxon>Arthropoda</taxon>
        <taxon>Chelicerata</taxon>
        <taxon>Arachnida</taxon>
        <taxon>Araneae</taxon>
        <taxon>Araneomorphae</taxon>
        <taxon>Entelegynae</taxon>
        <taxon>Araneoidea</taxon>
        <taxon>Nephilidae</taxon>
        <taxon>Trichonephila</taxon>
    </lineage>
</organism>